<keyword evidence="4" id="KW-1185">Reference proteome</keyword>
<comment type="caution">
    <text evidence="3">The sequence shown here is derived from an EMBL/GenBank/DDBJ whole genome shotgun (WGS) entry which is preliminary data.</text>
</comment>
<evidence type="ECO:0000313" key="3">
    <source>
        <dbReference type="EMBL" id="KAK1926440.1"/>
    </source>
</evidence>
<organism evidence="3 4">
    <name type="scientific">Papiliotrema laurentii</name>
    <name type="common">Cryptococcus laurentii</name>
    <dbReference type="NCBI Taxonomy" id="5418"/>
    <lineage>
        <taxon>Eukaryota</taxon>
        <taxon>Fungi</taxon>
        <taxon>Dikarya</taxon>
        <taxon>Basidiomycota</taxon>
        <taxon>Agaricomycotina</taxon>
        <taxon>Tremellomycetes</taxon>
        <taxon>Tremellales</taxon>
        <taxon>Rhynchogastremaceae</taxon>
        <taxon>Papiliotrema</taxon>
    </lineage>
</organism>
<sequence length="298" mass="33537">MQEMGRGRRQREQWEVVGYASGDETGGGGDAPRLLRFYTRQKRVVVISGLWSIDRTRGFLIELTLKDDKTRGEGYQNERMSLVGLSPTLIAWKKTEGLGSEGGWVVLTIEWAGSYRRGVGVMKGKPGATMWGWVQVFEHTRGRELGNEEQTSGVRVYMGSCRAPGRDTELVCDSKSREGSWVIRTMLIQTTVVTIISPFSDCPGCPARHGHIHLKRAPKRPTRRESRGVAPSPGTIPPLLWTPRPTPSRVLMHHKRLARIPSCASLCIFEYVRFCFFFLVFLPFPFPSFPNPACSLRV</sequence>
<keyword evidence="2" id="KW-0472">Membrane</keyword>
<accession>A0AAD9FUK2</accession>
<name>A0AAD9FUK2_PAPLA</name>
<feature type="region of interest" description="Disordered" evidence="1">
    <location>
        <begin position="215"/>
        <end position="238"/>
    </location>
</feature>
<proteinExistence type="predicted"/>
<keyword evidence="2" id="KW-1133">Transmembrane helix</keyword>
<keyword evidence="2" id="KW-0812">Transmembrane</keyword>
<evidence type="ECO:0000256" key="1">
    <source>
        <dbReference type="SAM" id="MobiDB-lite"/>
    </source>
</evidence>
<dbReference type="EMBL" id="JAODAN010000002">
    <property type="protein sequence ID" value="KAK1926440.1"/>
    <property type="molecule type" value="Genomic_DNA"/>
</dbReference>
<evidence type="ECO:0000256" key="2">
    <source>
        <dbReference type="SAM" id="Phobius"/>
    </source>
</evidence>
<gene>
    <name evidence="3" type="ORF">DB88DRAFT_165970</name>
</gene>
<feature type="transmembrane region" description="Helical" evidence="2">
    <location>
        <begin position="257"/>
        <end position="282"/>
    </location>
</feature>
<protein>
    <submittedName>
        <fullName evidence="3">Uncharacterized protein</fullName>
    </submittedName>
</protein>
<dbReference type="AlphaFoldDB" id="A0AAD9FUK2"/>
<evidence type="ECO:0000313" key="4">
    <source>
        <dbReference type="Proteomes" id="UP001182556"/>
    </source>
</evidence>
<reference evidence="3" key="1">
    <citation type="submission" date="2023-02" db="EMBL/GenBank/DDBJ databases">
        <title>Identification and recombinant expression of a fungal hydrolase from Papiliotrema laurentii that hydrolyzes apple cutin and clears colloidal polyester polyurethane.</title>
        <authorList>
            <consortium name="DOE Joint Genome Institute"/>
            <person name="Roman V.A."/>
            <person name="Bojanowski C."/>
            <person name="Crable B.R."/>
            <person name="Wagner D.N."/>
            <person name="Hung C.S."/>
            <person name="Nadeau L.J."/>
            <person name="Schratz L."/>
            <person name="Haridas S."/>
            <person name="Pangilinan J."/>
            <person name="Lipzen A."/>
            <person name="Na H."/>
            <person name="Yan M."/>
            <person name="Ng V."/>
            <person name="Grigoriev I.V."/>
            <person name="Spatafora J.W."/>
            <person name="Barlow D."/>
            <person name="Biffinger J."/>
            <person name="Kelley-Loughnane N."/>
            <person name="Varaljay V.A."/>
            <person name="Crookes-Goodson W.J."/>
        </authorList>
    </citation>
    <scope>NUCLEOTIDE SEQUENCE</scope>
    <source>
        <strain evidence="3">5307AH</strain>
    </source>
</reference>
<dbReference type="Proteomes" id="UP001182556">
    <property type="component" value="Unassembled WGS sequence"/>
</dbReference>